<reference evidence="6 7" key="1">
    <citation type="submission" date="2019-03" db="EMBL/GenBank/DDBJ databases">
        <title>This is whole genome sequence of Paenibacillus sp MS74 strain.</title>
        <authorList>
            <person name="Trinh H.N."/>
        </authorList>
    </citation>
    <scope>NUCLEOTIDE SEQUENCE [LARGE SCALE GENOMIC DNA]</scope>
    <source>
        <strain evidence="6 7">MS74</strain>
    </source>
</reference>
<evidence type="ECO:0000259" key="5">
    <source>
        <dbReference type="Pfam" id="PF25137"/>
    </source>
</evidence>
<dbReference type="FunFam" id="3.40.50.1970:FF:000003">
    <property type="entry name" value="Alcohol dehydrogenase, iron-containing"/>
    <property type="match status" value="1"/>
</dbReference>
<gene>
    <name evidence="6" type="ORF">E1757_33625</name>
</gene>
<dbReference type="GO" id="GO:0046872">
    <property type="term" value="F:metal ion binding"/>
    <property type="evidence" value="ECO:0007669"/>
    <property type="project" value="InterPro"/>
</dbReference>
<dbReference type="OrthoDB" id="9815791at2"/>
<dbReference type="Pfam" id="PF25137">
    <property type="entry name" value="ADH_Fe_C"/>
    <property type="match status" value="1"/>
</dbReference>
<keyword evidence="3" id="KW-0520">NAD</keyword>
<accession>A0A4R5K909</accession>
<dbReference type="Gene3D" id="1.20.1090.10">
    <property type="entry name" value="Dehydroquinate synthase-like - alpha domain"/>
    <property type="match status" value="1"/>
</dbReference>
<comment type="caution">
    <text evidence="6">The sequence shown here is derived from an EMBL/GenBank/DDBJ whole genome shotgun (WGS) entry which is preliminary data.</text>
</comment>
<dbReference type="PANTHER" id="PTHR11496">
    <property type="entry name" value="ALCOHOL DEHYDROGENASE"/>
    <property type="match status" value="1"/>
</dbReference>
<organism evidence="6 7">
    <name type="scientific">Paenibacillus piri</name>
    <dbReference type="NCBI Taxonomy" id="2547395"/>
    <lineage>
        <taxon>Bacteria</taxon>
        <taxon>Bacillati</taxon>
        <taxon>Bacillota</taxon>
        <taxon>Bacilli</taxon>
        <taxon>Bacillales</taxon>
        <taxon>Paenibacillaceae</taxon>
        <taxon>Paenibacillus</taxon>
    </lineage>
</organism>
<name>A0A4R5K909_9BACL</name>
<dbReference type="Gene3D" id="3.40.50.1970">
    <property type="match status" value="1"/>
</dbReference>
<dbReference type="InterPro" id="IPR001670">
    <property type="entry name" value="ADH_Fe/GldA"/>
</dbReference>
<dbReference type="EMBL" id="SMRT01000031">
    <property type="protein sequence ID" value="TDF91055.1"/>
    <property type="molecule type" value="Genomic_DNA"/>
</dbReference>
<dbReference type="AlphaFoldDB" id="A0A4R5K909"/>
<dbReference type="PANTHER" id="PTHR11496:SF102">
    <property type="entry name" value="ALCOHOL DEHYDROGENASE 4"/>
    <property type="match status" value="1"/>
</dbReference>
<evidence type="ECO:0000313" key="7">
    <source>
        <dbReference type="Proteomes" id="UP000295636"/>
    </source>
</evidence>
<comment type="similarity">
    <text evidence="1">Belongs to the iron-containing alcohol dehydrogenase family.</text>
</comment>
<keyword evidence="2" id="KW-0560">Oxidoreductase</keyword>
<dbReference type="CDD" id="cd08551">
    <property type="entry name" value="Fe-ADH"/>
    <property type="match status" value="1"/>
</dbReference>
<feature type="domain" description="Fe-containing alcohol dehydrogenase-like C-terminal" evidence="5">
    <location>
        <begin position="188"/>
        <end position="383"/>
    </location>
</feature>
<evidence type="ECO:0000256" key="2">
    <source>
        <dbReference type="ARBA" id="ARBA00023002"/>
    </source>
</evidence>
<dbReference type="Proteomes" id="UP000295636">
    <property type="component" value="Unassembled WGS sequence"/>
</dbReference>
<evidence type="ECO:0000259" key="4">
    <source>
        <dbReference type="Pfam" id="PF00465"/>
    </source>
</evidence>
<sequence length="395" mass="42620">MRTFITPVKIVTGPGSLKCLTNEIVNFNISKVMIFADPGVIKAGMLDSLAAILKDLHVDYMVYSDIQPEPPLSVGDRAVQAIRESQAELIIGIGGGSCLDIAKAAAVLCMNEGSVADYLNLTGTKKLIHKGIPKILIPTTSGTGAEVTDIAVFSLDKTKDVLTHPYLLADIALVDPELTFSLPPKISAATGIDALTHAVEAVISVNASPLTDTLALEAIRRISSSLRTAVWHGTNRTARAEMSYGSLLAGMSFYNAGVSGVHALAYPLGGLFKISHGESNAVLLPYVFDYIWPACLDKMQLLAKSFGIPTSGLSKREMAILTVTAFKEMVLDVGLPTSLQDYGIQRDDLQRLADEAIKQTRLLARSPMPFTVQDIVRVYNNAWEAKLTHEGERFY</sequence>
<dbReference type="PROSITE" id="PS00913">
    <property type="entry name" value="ADH_IRON_1"/>
    <property type="match status" value="1"/>
</dbReference>
<proteinExistence type="inferred from homology"/>
<dbReference type="InterPro" id="IPR039697">
    <property type="entry name" value="Alcohol_dehydrogenase_Fe"/>
</dbReference>
<keyword evidence="7" id="KW-1185">Reference proteome</keyword>
<dbReference type="GO" id="GO:0004022">
    <property type="term" value="F:alcohol dehydrogenase (NAD+) activity"/>
    <property type="evidence" value="ECO:0007669"/>
    <property type="project" value="UniProtKB-ARBA"/>
</dbReference>
<evidence type="ECO:0000256" key="3">
    <source>
        <dbReference type="ARBA" id="ARBA00023027"/>
    </source>
</evidence>
<evidence type="ECO:0000313" key="6">
    <source>
        <dbReference type="EMBL" id="TDF91055.1"/>
    </source>
</evidence>
<feature type="domain" description="Alcohol dehydrogenase iron-type/glycerol dehydrogenase GldA" evidence="4">
    <location>
        <begin position="7"/>
        <end position="176"/>
    </location>
</feature>
<protein>
    <submittedName>
        <fullName evidence="6">Iron-containing alcohol dehydrogenase</fullName>
    </submittedName>
</protein>
<dbReference type="InterPro" id="IPR056798">
    <property type="entry name" value="ADH_Fe_C"/>
</dbReference>
<dbReference type="SUPFAM" id="SSF56796">
    <property type="entry name" value="Dehydroquinate synthase-like"/>
    <property type="match status" value="1"/>
</dbReference>
<dbReference type="Pfam" id="PF00465">
    <property type="entry name" value="Fe-ADH"/>
    <property type="match status" value="1"/>
</dbReference>
<dbReference type="InterPro" id="IPR018211">
    <property type="entry name" value="ADH_Fe_CS"/>
</dbReference>
<dbReference type="FunFam" id="1.20.1090.10:FF:000001">
    <property type="entry name" value="Aldehyde-alcohol dehydrogenase"/>
    <property type="match status" value="1"/>
</dbReference>
<evidence type="ECO:0000256" key="1">
    <source>
        <dbReference type="ARBA" id="ARBA00007358"/>
    </source>
</evidence>